<feature type="transmembrane region" description="Helical" evidence="1">
    <location>
        <begin position="60"/>
        <end position="79"/>
    </location>
</feature>
<gene>
    <name evidence="2" type="ORF">SAMN04488102_104116</name>
</gene>
<keyword evidence="3" id="KW-1185">Reference proteome</keyword>
<organism evidence="2 3">
    <name type="scientific">Alkalibacterium subtropicum</name>
    <dbReference type="NCBI Taxonomy" id="753702"/>
    <lineage>
        <taxon>Bacteria</taxon>
        <taxon>Bacillati</taxon>
        <taxon>Bacillota</taxon>
        <taxon>Bacilli</taxon>
        <taxon>Lactobacillales</taxon>
        <taxon>Carnobacteriaceae</taxon>
        <taxon>Alkalibacterium</taxon>
    </lineage>
</organism>
<dbReference type="STRING" id="753702.SAMN04488102_104116"/>
<evidence type="ECO:0000256" key="1">
    <source>
        <dbReference type="SAM" id="Phobius"/>
    </source>
</evidence>
<dbReference type="EMBL" id="FOLT01000004">
    <property type="protein sequence ID" value="SFC24756.1"/>
    <property type="molecule type" value="Genomic_DNA"/>
</dbReference>
<dbReference type="NCBIfam" id="TIGR03165">
    <property type="entry name" value="F1F0_chp_2"/>
    <property type="match status" value="1"/>
</dbReference>
<reference evidence="3" key="1">
    <citation type="submission" date="2016-10" db="EMBL/GenBank/DDBJ databases">
        <authorList>
            <person name="Varghese N."/>
            <person name="Submissions S."/>
        </authorList>
    </citation>
    <scope>NUCLEOTIDE SEQUENCE [LARGE SCALE GENOMIC DNA]</scope>
    <source>
        <strain evidence="3">DSM 23664</strain>
    </source>
</reference>
<keyword evidence="1" id="KW-0812">Transmembrane</keyword>
<keyword evidence="1" id="KW-1133">Transmembrane helix</keyword>
<keyword evidence="1" id="KW-0472">Membrane</keyword>
<proteinExistence type="predicted"/>
<dbReference type="AlphaFoldDB" id="A0A1I1HLP9"/>
<protein>
    <submittedName>
        <fullName evidence="2">F1/F0 ATPase, subunit 2</fullName>
    </submittedName>
</protein>
<sequence length="92" mass="10608">MTEFFIGIILGITFFGGLYWTVEKLTEVKRPALLMTVSLILRMTVLLSVLFYVSKSGYMGIIYTLLGMLFVRLIMIFKVEKTIEKEERGDTE</sequence>
<evidence type="ECO:0000313" key="2">
    <source>
        <dbReference type="EMBL" id="SFC24756.1"/>
    </source>
</evidence>
<accession>A0A1I1HLP9</accession>
<feature type="transmembrane region" description="Helical" evidence="1">
    <location>
        <begin position="34"/>
        <end position="54"/>
    </location>
</feature>
<feature type="transmembrane region" description="Helical" evidence="1">
    <location>
        <begin position="6"/>
        <end position="22"/>
    </location>
</feature>
<dbReference type="InterPro" id="IPR017581">
    <property type="entry name" value="AtpR-like"/>
</dbReference>
<evidence type="ECO:0000313" key="3">
    <source>
        <dbReference type="Proteomes" id="UP000199612"/>
    </source>
</evidence>
<dbReference type="RefSeq" id="WP_091529383.1">
    <property type="nucleotide sequence ID" value="NZ_FOLT01000004.1"/>
</dbReference>
<dbReference type="Pfam" id="PF12966">
    <property type="entry name" value="AtpR"/>
    <property type="match status" value="1"/>
</dbReference>
<dbReference type="Proteomes" id="UP000199612">
    <property type="component" value="Unassembled WGS sequence"/>
</dbReference>
<name>A0A1I1HLP9_9LACT</name>